<dbReference type="EMBL" id="ASPP01003614">
    <property type="protein sequence ID" value="ETO33178.1"/>
    <property type="molecule type" value="Genomic_DNA"/>
</dbReference>
<evidence type="ECO:0000313" key="2">
    <source>
        <dbReference type="Proteomes" id="UP000023152"/>
    </source>
</evidence>
<proteinExistence type="predicted"/>
<keyword evidence="2" id="KW-1185">Reference proteome</keyword>
<dbReference type="AlphaFoldDB" id="X6P4X9"/>
<dbReference type="Proteomes" id="UP000023152">
    <property type="component" value="Unassembled WGS sequence"/>
</dbReference>
<evidence type="ECO:0000313" key="1">
    <source>
        <dbReference type="EMBL" id="ETO33178.1"/>
    </source>
</evidence>
<protein>
    <submittedName>
        <fullName evidence="1">Uncharacterized protein</fullName>
    </submittedName>
</protein>
<organism evidence="1 2">
    <name type="scientific">Reticulomyxa filosa</name>
    <dbReference type="NCBI Taxonomy" id="46433"/>
    <lineage>
        <taxon>Eukaryota</taxon>
        <taxon>Sar</taxon>
        <taxon>Rhizaria</taxon>
        <taxon>Retaria</taxon>
        <taxon>Foraminifera</taxon>
        <taxon>Monothalamids</taxon>
        <taxon>Reticulomyxidae</taxon>
        <taxon>Reticulomyxa</taxon>
    </lineage>
</organism>
<sequence>MPVEDIPAMSTEQIKRILQLSLPSSAFFKSNALDKNSNQRNLAGYLTTNSSNLLDEVNMEWQRTMNKITFDKNLNTPHFKQLRESDEDFLRKKTQKTDLKGLDINFLLPDKERYHIVPQQGVIAVNEYNYTKTFQDFSFHSFFNQKEAIEVLKLVQVELLKTQELKLLEWECERNLRLEDFEQLQSHLIANSSNYVKRNWMTAIKAVIFQTLRDSRKGWFNLRERNREIYKSSKLKKLLVAINYKMEDFLRFCVEKSLDKYCASILTACKDTDKIAIESIDRVTSNTTSNQAKVEPLFSVDVITQQGVVAPIVALQQFVDIPCGLFEKALSSLQLIPQIESVIMEPLFSKGGDIPLIKSVTLNEAFATKRLDSMRQALESALEPVRKYLLLFKKFESLLSLDAYEFATSFFSSKENLTVEDIQHEIHLHLSEVNKIQNMIPKSI</sequence>
<comment type="caution">
    <text evidence="1">The sequence shown here is derived from an EMBL/GenBank/DDBJ whole genome shotgun (WGS) entry which is preliminary data.</text>
</comment>
<dbReference type="OrthoDB" id="10058749at2759"/>
<name>X6P4X9_RETFI</name>
<gene>
    <name evidence="1" type="ORF">RFI_03929</name>
</gene>
<accession>X6P4X9</accession>
<feature type="non-terminal residue" evidence="1">
    <location>
        <position position="444"/>
    </location>
</feature>
<reference evidence="1 2" key="1">
    <citation type="journal article" date="2013" name="Curr. Biol.">
        <title>The Genome of the Foraminiferan Reticulomyxa filosa.</title>
        <authorList>
            <person name="Glockner G."/>
            <person name="Hulsmann N."/>
            <person name="Schleicher M."/>
            <person name="Noegel A.A."/>
            <person name="Eichinger L."/>
            <person name="Gallinger C."/>
            <person name="Pawlowski J."/>
            <person name="Sierra R."/>
            <person name="Euteneuer U."/>
            <person name="Pillet L."/>
            <person name="Moustafa A."/>
            <person name="Platzer M."/>
            <person name="Groth M."/>
            <person name="Szafranski K."/>
            <person name="Schliwa M."/>
        </authorList>
    </citation>
    <scope>NUCLEOTIDE SEQUENCE [LARGE SCALE GENOMIC DNA]</scope>
</reference>